<name>A0A8J4PZX5_9MYCE</name>
<dbReference type="GO" id="GO:0046982">
    <property type="term" value="F:protein heterodimerization activity"/>
    <property type="evidence" value="ECO:0007669"/>
    <property type="project" value="InterPro"/>
</dbReference>
<reference evidence="1" key="1">
    <citation type="submission" date="2020-01" db="EMBL/GenBank/DDBJ databases">
        <title>Development of genomics and gene disruption for Polysphondylium violaceum indicates a role for the polyketide synthase stlB in stalk morphogenesis.</title>
        <authorList>
            <person name="Narita B."/>
            <person name="Kawabe Y."/>
            <person name="Kin K."/>
            <person name="Saito T."/>
            <person name="Gibbs R."/>
            <person name="Kuspa A."/>
            <person name="Muzny D."/>
            <person name="Queller D."/>
            <person name="Richards S."/>
            <person name="Strassman J."/>
            <person name="Sucgang R."/>
            <person name="Worley K."/>
            <person name="Schaap P."/>
        </authorList>
    </citation>
    <scope>NUCLEOTIDE SEQUENCE</scope>
    <source>
        <strain evidence="1">QSvi11</strain>
    </source>
</reference>
<protein>
    <submittedName>
        <fullName evidence="1">Uncharacterized protein</fullName>
    </submittedName>
</protein>
<dbReference type="Gene3D" id="1.10.20.10">
    <property type="entry name" value="Histone, subunit A"/>
    <property type="match status" value="1"/>
</dbReference>
<keyword evidence="2" id="KW-1185">Reference proteome</keyword>
<sequence length="217" mass="25342">MVRKQQKRQENKEDKDNHIIFQIIKQYSSLSISVNSIRIMASLLRHVGSLIIKECFNLVISKGCKRISVETMKHATTLTIRCDLQTKCLSEAQKAMDSAIKKEFLIKPSFLKEMINQFATKVCAEEKALEFFSIVLETIIRELTLLLEKYLKNIKKERIMPRHILMCVLYTESFFILKTNEKIIFPSTGHISFFPFAELRDFRNPESSQPQLGEQEY</sequence>
<comment type="caution">
    <text evidence="1">The sequence shown here is derived from an EMBL/GenBank/DDBJ whole genome shotgun (WGS) entry which is preliminary data.</text>
</comment>
<dbReference type="Proteomes" id="UP000695562">
    <property type="component" value="Unassembled WGS sequence"/>
</dbReference>
<evidence type="ECO:0000313" key="1">
    <source>
        <dbReference type="EMBL" id="KAF2078333.1"/>
    </source>
</evidence>
<evidence type="ECO:0000313" key="2">
    <source>
        <dbReference type="Proteomes" id="UP000695562"/>
    </source>
</evidence>
<proteinExistence type="predicted"/>
<gene>
    <name evidence="1" type="ORF">CYY_000317</name>
</gene>
<accession>A0A8J4PZX5</accession>
<organism evidence="1 2">
    <name type="scientific">Polysphondylium violaceum</name>
    <dbReference type="NCBI Taxonomy" id="133409"/>
    <lineage>
        <taxon>Eukaryota</taxon>
        <taxon>Amoebozoa</taxon>
        <taxon>Evosea</taxon>
        <taxon>Eumycetozoa</taxon>
        <taxon>Dictyostelia</taxon>
        <taxon>Dictyosteliales</taxon>
        <taxon>Dictyosteliaceae</taxon>
        <taxon>Polysphondylium</taxon>
    </lineage>
</organism>
<dbReference type="AlphaFoldDB" id="A0A8J4PZX5"/>
<dbReference type="InterPro" id="IPR009072">
    <property type="entry name" value="Histone-fold"/>
</dbReference>
<dbReference type="SUPFAM" id="SSF47113">
    <property type="entry name" value="Histone-fold"/>
    <property type="match status" value="2"/>
</dbReference>
<dbReference type="EMBL" id="AJWJ01000006">
    <property type="protein sequence ID" value="KAF2078333.1"/>
    <property type="molecule type" value="Genomic_DNA"/>
</dbReference>